<sequence>MNKKVIIIFLIYFIQSIATSCCSCDCDPIKTFERTYNDLELMAWDTSGFQNTEVLNTAYKNAFGLTISVLFELNQISYSKPIWNISSFGFTSAYAMSDCDCPMDEYINLDPMASIKINVVNLETQEITDVTDNFSTYNYHGEQLTISELFEIREDWHDGFQVDMSEYDNIPDRSLFMVIISLESGAEIVKQTQEITFE</sequence>
<keyword evidence="1" id="KW-0732">Signal</keyword>
<reference evidence="3" key="1">
    <citation type="submission" date="2018-01" db="EMBL/GenBank/DDBJ databases">
        <title>Complete genome of Tamlana sp. UJ94.</title>
        <authorList>
            <person name="Jung J."/>
            <person name="Chung D."/>
            <person name="Bae S.S."/>
            <person name="Baek K."/>
        </authorList>
    </citation>
    <scope>NUCLEOTIDE SEQUENCE [LARGE SCALE GENOMIC DNA]</scope>
    <source>
        <strain evidence="3">UJ94</strain>
    </source>
</reference>
<dbReference type="RefSeq" id="WP_102994697.1">
    <property type="nucleotide sequence ID" value="NZ_CP025938.1"/>
</dbReference>
<evidence type="ECO:0000313" key="3">
    <source>
        <dbReference type="Proteomes" id="UP000236592"/>
    </source>
</evidence>
<dbReference type="AlphaFoldDB" id="A0A2I7SFE5"/>
<feature type="signal peptide" evidence="1">
    <location>
        <begin position="1"/>
        <end position="20"/>
    </location>
</feature>
<dbReference type="PROSITE" id="PS51257">
    <property type="entry name" value="PROKAR_LIPOPROTEIN"/>
    <property type="match status" value="1"/>
</dbReference>
<organism evidence="2 3">
    <name type="scientific">Pseudotamlana carrageenivorans</name>
    <dbReference type="NCBI Taxonomy" id="2069432"/>
    <lineage>
        <taxon>Bacteria</taxon>
        <taxon>Pseudomonadati</taxon>
        <taxon>Bacteroidota</taxon>
        <taxon>Flavobacteriia</taxon>
        <taxon>Flavobacteriales</taxon>
        <taxon>Flavobacteriaceae</taxon>
        <taxon>Pseudotamlana</taxon>
    </lineage>
</organism>
<name>A0A2I7SFE5_9FLAO</name>
<dbReference type="Proteomes" id="UP000236592">
    <property type="component" value="Chromosome"/>
</dbReference>
<proteinExistence type="predicted"/>
<evidence type="ECO:0000256" key="1">
    <source>
        <dbReference type="SAM" id="SignalP"/>
    </source>
</evidence>
<feature type="chain" id="PRO_5014356836" evidence="1">
    <location>
        <begin position="21"/>
        <end position="198"/>
    </location>
</feature>
<gene>
    <name evidence="2" type="ORF">C1A40_03500</name>
</gene>
<dbReference type="KEGG" id="taj:C1A40_03500"/>
<dbReference type="OrthoDB" id="1443438at2"/>
<accession>A0A2I7SFE5</accession>
<dbReference type="EMBL" id="CP025938">
    <property type="protein sequence ID" value="AUS04594.1"/>
    <property type="molecule type" value="Genomic_DNA"/>
</dbReference>
<evidence type="ECO:0000313" key="2">
    <source>
        <dbReference type="EMBL" id="AUS04594.1"/>
    </source>
</evidence>
<keyword evidence="3" id="KW-1185">Reference proteome</keyword>
<protein>
    <submittedName>
        <fullName evidence="2">Uncharacterized protein</fullName>
    </submittedName>
</protein>